<organism evidence="2 3">
    <name type="scientific">Falsiruegeria mediterranea M17</name>
    <dbReference type="NCBI Taxonomy" id="1200281"/>
    <lineage>
        <taxon>Bacteria</taxon>
        <taxon>Pseudomonadati</taxon>
        <taxon>Pseudomonadota</taxon>
        <taxon>Alphaproteobacteria</taxon>
        <taxon>Rhodobacterales</taxon>
        <taxon>Roseobacteraceae</taxon>
        <taxon>Falsiruegeria</taxon>
    </lineage>
</organism>
<name>A0A2R8CAD2_9RHOB</name>
<dbReference type="Gene3D" id="3.40.50.1820">
    <property type="entry name" value="alpha/beta hydrolase"/>
    <property type="match status" value="1"/>
</dbReference>
<dbReference type="AlphaFoldDB" id="A0A2R8CAD2"/>
<dbReference type="PANTHER" id="PTHR43798:SF6">
    <property type="entry name" value="HYDROLASE, PUTATIVE (AFU_ORTHOLOGUE AFUA_4G13070)-RELATED"/>
    <property type="match status" value="1"/>
</dbReference>
<sequence length="260" mass="29096">MLHHREIGTGTPIVLLHGVTVDHRHMMDVMEPCFRGAGAWRRIYVDMPGHGLSPARNDIQSQDDLLSAMQEFIEAKLPAERFAVAGLSRGSYIARGLVHTMPERISGVALIVPGGNPSSDPKRIPDPQVIVEDKTIQPELSEAEIWAHENMSVIQRWDIVEKRRQIIAPARALFDEDQEARIVNAFEFSFAAEEEATTVNVPSLVVVGRQDSISGYLDGVDIMHRFPRATFAVLDSAGHALAWERPEVFHALVRDWLDRL</sequence>
<proteinExistence type="predicted"/>
<dbReference type="Pfam" id="PF12697">
    <property type="entry name" value="Abhydrolase_6"/>
    <property type="match status" value="1"/>
</dbReference>
<dbReference type="EC" id="4.2.99.20" evidence="2"/>
<feature type="domain" description="AB hydrolase-1" evidence="1">
    <location>
        <begin position="13"/>
        <end position="250"/>
    </location>
</feature>
<dbReference type="InterPro" id="IPR000073">
    <property type="entry name" value="AB_hydrolase_1"/>
</dbReference>
<evidence type="ECO:0000259" key="1">
    <source>
        <dbReference type="Pfam" id="PF12697"/>
    </source>
</evidence>
<dbReference type="InterPro" id="IPR029058">
    <property type="entry name" value="AB_hydrolase_fold"/>
</dbReference>
<evidence type="ECO:0000313" key="2">
    <source>
        <dbReference type="EMBL" id="SPJ29365.1"/>
    </source>
</evidence>
<evidence type="ECO:0000313" key="3">
    <source>
        <dbReference type="Proteomes" id="UP000244898"/>
    </source>
</evidence>
<accession>A0A2R8CAD2</accession>
<dbReference type="PANTHER" id="PTHR43798">
    <property type="entry name" value="MONOACYLGLYCEROL LIPASE"/>
    <property type="match status" value="1"/>
</dbReference>
<dbReference type="Proteomes" id="UP000244898">
    <property type="component" value="Unassembled WGS sequence"/>
</dbReference>
<dbReference type="SUPFAM" id="SSF53474">
    <property type="entry name" value="alpha/beta-Hydrolases"/>
    <property type="match status" value="1"/>
</dbReference>
<dbReference type="RefSeq" id="WP_165821440.1">
    <property type="nucleotide sequence ID" value="NZ_ONZG01000007.1"/>
</dbReference>
<dbReference type="GO" id="GO:0070205">
    <property type="term" value="F:2-succinyl-6-hydroxy-2,4-cyclohexadiene-1-carboxylate synthase activity"/>
    <property type="evidence" value="ECO:0007669"/>
    <property type="project" value="UniProtKB-EC"/>
</dbReference>
<dbReference type="InterPro" id="IPR050266">
    <property type="entry name" value="AB_hydrolase_sf"/>
</dbReference>
<keyword evidence="2" id="KW-0456">Lyase</keyword>
<gene>
    <name evidence="2" type="primary">menH_3</name>
    <name evidence="2" type="ORF">TRM7615_02880</name>
</gene>
<keyword evidence="3" id="KW-1185">Reference proteome</keyword>
<reference evidence="3" key="1">
    <citation type="submission" date="2018-03" db="EMBL/GenBank/DDBJ databases">
        <authorList>
            <person name="Rodrigo-Torres L."/>
            <person name="Arahal R. D."/>
            <person name="Lucena T."/>
        </authorList>
    </citation>
    <scope>NUCLEOTIDE SEQUENCE [LARGE SCALE GENOMIC DNA]</scope>
    <source>
        <strain evidence="3">CECT 7615</strain>
    </source>
</reference>
<protein>
    <submittedName>
        <fullName evidence="2">2-succinyl-6-hydroxy-2, 4-cyclohexadiene-1-carboxylate synthase</fullName>
        <ecNumber evidence="2">4.2.99.20</ecNumber>
    </submittedName>
</protein>
<dbReference type="EMBL" id="ONZG01000007">
    <property type="protein sequence ID" value="SPJ29365.1"/>
    <property type="molecule type" value="Genomic_DNA"/>
</dbReference>